<geneLocation type="plasmid" evidence="1">
    <name>pTiChry5</name>
</geneLocation>
<protein>
    <submittedName>
        <fullName evidence="1">Uncharacterized protein</fullName>
    </submittedName>
</protein>
<dbReference type="AlphaFoldDB" id="A0A2P0QJS9"/>
<dbReference type="EMBL" id="KX388536">
    <property type="protein sequence ID" value="ARU12525.1"/>
    <property type="molecule type" value="Genomic_DNA"/>
</dbReference>
<name>A0A2P0QJS9_AGRTU</name>
<accession>A0A2P0QJS9</accession>
<gene>
    <name evidence="1" type="ORF">AgrTiChry5_111</name>
</gene>
<evidence type="ECO:0000313" key="1">
    <source>
        <dbReference type="EMBL" id="ARU12525.1"/>
    </source>
</evidence>
<reference evidence="1" key="1">
    <citation type="journal article" date="2018" name="Plasmid">
        <title>Complete sequence of the tumor-inducing plasmid pTiChry5 from the hypervirulent Agrobacterium tumefaciens strain Chry5.</title>
        <authorList>
            <person name="Shao S."/>
            <person name="Zhang X."/>
            <person name="van Heusden G.P.H."/>
            <person name="Hooykaas P.J."/>
        </authorList>
    </citation>
    <scope>NUCLEOTIDE SEQUENCE</scope>
    <source>
        <strain evidence="1">Chry5</strain>
        <plasmid evidence="1">pTiChry5</plasmid>
    </source>
</reference>
<proteinExistence type="predicted"/>
<keyword evidence="1" id="KW-0614">Plasmid</keyword>
<organism evidence="1">
    <name type="scientific">Agrobacterium tumefaciens</name>
    <dbReference type="NCBI Taxonomy" id="358"/>
    <lineage>
        <taxon>Bacteria</taxon>
        <taxon>Pseudomonadati</taxon>
        <taxon>Pseudomonadota</taxon>
        <taxon>Alphaproteobacteria</taxon>
        <taxon>Hyphomicrobiales</taxon>
        <taxon>Rhizobiaceae</taxon>
        <taxon>Rhizobium/Agrobacterium group</taxon>
        <taxon>Agrobacterium</taxon>
        <taxon>Agrobacterium tumefaciens complex</taxon>
    </lineage>
</organism>
<sequence>MIADALAIEALDLLVFLRKQPCEIEIGAGFVWRSNMLGLQDEMPRQR</sequence>